<sequence length="71" mass="8314">MKKILNSNKQQGTFIVKVEHCQNNSWQGKVTWADENKTQRFRSMLELIKLMDEAVNQNQNMDEMGADHFVS</sequence>
<dbReference type="EMBL" id="CP017831">
    <property type="protein sequence ID" value="AOZ97298.1"/>
    <property type="molecule type" value="Genomic_DNA"/>
</dbReference>
<proteinExistence type="predicted"/>
<evidence type="ECO:0000313" key="1">
    <source>
        <dbReference type="EMBL" id="AOZ97298.1"/>
    </source>
</evidence>
<organism evidence="1 2">
    <name type="scientific">Butyrivibrio hungatei</name>
    <dbReference type="NCBI Taxonomy" id="185008"/>
    <lineage>
        <taxon>Bacteria</taxon>
        <taxon>Bacillati</taxon>
        <taxon>Bacillota</taxon>
        <taxon>Clostridia</taxon>
        <taxon>Lachnospirales</taxon>
        <taxon>Lachnospiraceae</taxon>
        <taxon>Butyrivibrio</taxon>
    </lineage>
</organism>
<protein>
    <submittedName>
        <fullName evidence="1">Uncharacterized protein</fullName>
    </submittedName>
</protein>
<reference evidence="2" key="1">
    <citation type="submission" date="2016-10" db="EMBL/GenBank/DDBJ databases">
        <title>The complete genome sequence of the rumen bacterium Butyrivibrio hungatei MB2003.</title>
        <authorList>
            <person name="Palevich N."/>
            <person name="Kelly W.J."/>
            <person name="Leahy S.C."/>
            <person name="Altermann E."/>
            <person name="Rakonjac J."/>
            <person name="Attwood G.T."/>
        </authorList>
    </citation>
    <scope>NUCLEOTIDE SEQUENCE [LARGE SCALE GENOMIC DNA]</scope>
    <source>
        <strain evidence="2">MB2003</strain>
    </source>
</reference>
<dbReference type="AlphaFoldDB" id="A0A1D9P3X2"/>
<dbReference type="KEGG" id="bhu:bhn_I2265"/>
<gene>
    <name evidence="1" type="ORF">bhn_I2265</name>
</gene>
<keyword evidence="2" id="KW-1185">Reference proteome</keyword>
<accession>A0A1D9P3X2</accession>
<name>A0A1D9P3X2_9FIRM</name>
<evidence type="ECO:0000313" key="2">
    <source>
        <dbReference type="Proteomes" id="UP000179284"/>
    </source>
</evidence>
<dbReference type="OrthoDB" id="2086691at2"/>
<dbReference type="RefSeq" id="WP_071176911.1">
    <property type="nucleotide sequence ID" value="NZ_CP017831.1"/>
</dbReference>
<dbReference type="Proteomes" id="UP000179284">
    <property type="component" value="Chromosome I"/>
</dbReference>